<feature type="transmembrane region" description="Helical" evidence="1">
    <location>
        <begin position="77"/>
        <end position="96"/>
    </location>
</feature>
<keyword evidence="3" id="KW-1185">Reference proteome</keyword>
<sequence>MHVSGKKMAFSGLLLALTIVLMVLSGVFQFNTLFLLGAASFFVGIMIREFGLKLGAGFYIGAVILGLLIAPDKLHCLTFAIMGLYVLAIEFVWLKLGKVCPNAKGRRIFWIFKYLIFNVLFLPMLFLFPKLLFAGEISGWILLVAVVLGQIVLFIYDKAYEYFQASIWGKYRKQLGF</sequence>
<dbReference type="AlphaFoldDB" id="A0A4U8Q212"/>
<keyword evidence="1" id="KW-0812">Transmembrane</keyword>
<proteinExistence type="predicted"/>
<name>A0A4U8Q212_9FIRM</name>
<dbReference type="RefSeq" id="WP_027296288.1">
    <property type="nucleotide sequence ID" value="NZ_CABMJZ010000022.1"/>
</dbReference>
<dbReference type="EMBL" id="QGQD01000086">
    <property type="protein sequence ID" value="TLC98769.1"/>
    <property type="molecule type" value="Genomic_DNA"/>
</dbReference>
<reference evidence="2 3" key="1">
    <citation type="journal article" date="2019" name="Anaerobe">
        <title>Detection of Robinsoniella peoriensis in multiple bone samples of a trauma patient.</title>
        <authorList>
            <person name="Schrottner P."/>
            <person name="Hartwich K."/>
            <person name="Bunk B."/>
            <person name="Schober I."/>
            <person name="Helbig S."/>
            <person name="Rudolph W.W."/>
            <person name="Gunzer F."/>
        </authorList>
    </citation>
    <scope>NUCLEOTIDE SEQUENCE [LARGE SCALE GENOMIC DNA]</scope>
    <source>
        <strain evidence="2 3">DSM 106044</strain>
    </source>
</reference>
<dbReference type="STRING" id="180332.GCA_000797495_05060"/>
<organism evidence="2 3">
    <name type="scientific">Robinsoniella peoriensis</name>
    <dbReference type="NCBI Taxonomy" id="180332"/>
    <lineage>
        <taxon>Bacteria</taxon>
        <taxon>Bacillati</taxon>
        <taxon>Bacillota</taxon>
        <taxon>Clostridia</taxon>
        <taxon>Lachnospirales</taxon>
        <taxon>Lachnospiraceae</taxon>
        <taxon>Robinsoniella</taxon>
    </lineage>
</organism>
<keyword evidence="1" id="KW-1133">Transmembrane helix</keyword>
<comment type="caution">
    <text evidence="2">The sequence shown here is derived from an EMBL/GenBank/DDBJ whole genome shotgun (WGS) entry which is preliminary data.</text>
</comment>
<accession>A0A4U8Q212</accession>
<dbReference type="Proteomes" id="UP000306509">
    <property type="component" value="Unassembled WGS sequence"/>
</dbReference>
<feature type="transmembrane region" description="Helical" evidence="1">
    <location>
        <begin position="108"/>
        <end position="131"/>
    </location>
</feature>
<dbReference type="OrthoDB" id="1908149at2"/>
<evidence type="ECO:0000313" key="2">
    <source>
        <dbReference type="EMBL" id="TLC98769.1"/>
    </source>
</evidence>
<feature type="transmembrane region" description="Helical" evidence="1">
    <location>
        <begin position="54"/>
        <end position="71"/>
    </location>
</feature>
<evidence type="ECO:0000313" key="3">
    <source>
        <dbReference type="Proteomes" id="UP000306509"/>
    </source>
</evidence>
<keyword evidence="1" id="KW-0472">Membrane</keyword>
<feature type="transmembrane region" description="Helical" evidence="1">
    <location>
        <begin position="137"/>
        <end position="156"/>
    </location>
</feature>
<evidence type="ECO:0000256" key="1">
    <source>
        <dbReference type="SAM" id="Phobius"/>
    </source>
</evidence>
<protein>
    <submittedName>
        <fullName evidence="2">Uncharacterized protein</fullName>
    </submittedName>
</protein>
<gene>
    <name evidence="2" type="ORF">DSM106044_04520</name>
</gene>